<feature type="region of interest" description="Disordered" evidence="1">
    <location>
        <begin position="1"/>
        <end position="28"/>
    </location>
</feature>
<organism evidence="2 3">
    <name type="scientific">Lolium multiflorum</name>
    <name type="common">Italian ryegrass</name>
    <name type="synonym">Lolium perenne subsp. multiflorum</name>
    <dbReference type="NCBI Taxonomy" id="4521"/>
    <lineage>
        <taxon>Eukaryota</taxon>
        <taxon>Viridiplantae</taxon>
        <taxon>Streptophyta</taxon>
        <taxon>Embryophyta</taxon>
        <taxon>Tracheophyta</taxon>
        <taxon>Spermatophyta</taxon>
        <taxon>Magnoliopsida</taxon>
        <taxon>Liliopsida</taxon>
        <taxon>Poales</taxon>
        <taxon>Poaceae</taxon>
        <taxon>BOP clade</taxon>
        <taxon>Pooideae</taxon>
        <taxon>Poodae</taxon>
        <taxon>Poeae</taxon>
        <taxon>Poeae Chloroplast Group 2 (Poeae type)</taxon>
        <taxon>Loliodinae</taxon>
        <taxon>Loliinae</taxon>
        <taxon>Lolium</taxon>
    </lineage>
</organism>
<proteinExistence type="predicted"/>
<keyword evidence="3" id="KW-1185">Reference proteome</keyword>
<accession>A0AAD8QIZ2</accession>
<name>A0AAD8QIZ2_LOLMU</name>
<dbReference type="EMBL" id="JAUUTY010000297">
    <property type="protein sequence ID" value="KAK1602232.1"/>
    <property type="molecule type" value="Genomic_DNA"/>
</dbReference>
<protein>
    <submittedName>
        <fullName evidence="2">Uncharacterized protein</fullName>
    </submittedName>
</protein>
<evidence type="ECO:0000313" key="3">
    <source>
        <dbReference type="Proteomes" id="UP001231189"/>
    </source>
</evidence>
<evidence type="ECO:0000313" key="2">
    <source>
        <dbReference type="EMBL" id="KAK1602232.1"/>
    </source>
</evidence>
<comment type="caution">
    <text evidence="2">The sequence shown here is derived from an EMBL/GenBank/DDBJ whole genome shotgun (WGS) entry which is preliminary data.</text>
</comment>
<dbReference type="AlphaFoldDB" id="A0AAD8QIZ2"/>
<gene>
    <name evidence="2" type="ORF">QYE76_016841</name>
</gene>
<reference evidence="2" key="1">
    <citation type="submission" date="2023-07" db="EMBL/GenBank/DDBJ databases">
        <title>A chromosome-level genome assembly of Lolium multiflorum.</title>
        <authorList>
            <person name="Chen Y."/>
            <person name="Copetti D."/>
            <person name="Kolliker R."/>
            <person name="Studer B."/>
        </authorList>
    </citation>
    <scope>NUCLEOTIDE SEQUENCE</scope>
    <source>
        <strain evidence="2">02402/16</strain>
        <tissue evidence="2">Leaf</tissue>
    </source>
</reference>
<dbReference type="Proteomes" id="UP001231189">
    <property type="component" value="Unassembled WGS sequence"/>
</dbReference>
<sequence>MADTEGSMESTGRSPPPAPARRGGVRWRGWSMPSSARCRTQCMRDVEAHAETEEEADAVVRARWRHEKLYDKAMILCCVMASEEERATMAEPISWRPVLDPKVSMEDHVRILRAQVDAHASPMPQPSPVAP</sequence>
<evidence type="ECO:0000256" key="1">
    <source>
        <dbReference type="SAM" id="MobiDB-lite"/>
    </source>
</evidence>